<sequence length="364" mass="39125">MPSANFCEDPSAGIFEKILSCESADAVGETLLEPMVDALGATSGVFMQIFSSPCGGRHFGARSYVGGTPASVDAYVDGLYALDPVIRPVMDWMDAARGPAPNLLTGSFEHDLEDDPQYRDTFLRPYDIGHVVAVAMPMKTGLETQLACVGFHRRHGDIAFLPQQLAWFQRLVPAIRSVLYALACREALALSETIALAAREAGAEMGFLILDEDLVVRNGNAKGMEDLGLAGASLGGSSVLGEIKQRLLAADRAPGAAFGFKTSGMRAFDIEVRNFETADGRTFHLVVTSGGGPRHAIGDACRRFGLTERETEIARQIASGKCNASLSHELGISLRTGENHLRSIYRKVGVSSRTQLVSRLLHIQ</sequence>
<dbReference type="PRINTS" id="PR00038">
    <property type="entry name" value="HTHLUXR"/>
</dbReference>
<accession>A0A7W7F6A0</accession>
<evidence type="ECO:0000313" key="6">
    <source>
        <dbReference type="Proteomes" id="UP000566324"/>
    </source>
</evidence>
<dbReference type="Pfam" id="PF00196">
    <property type="entry name" value="GerE"/>
    <property type="match status" value="1"/>
</dbReference>
<dbReference type="Gene3D" id="1.10.10.10">
    <property type="entry name" value="Winged helix-like DNA-binding domain superfamily/Winged helix DNA-binding domain"/>
    <property type="match status" value="1"/>
</dbReference>
<dbReference type="CDD" id="cd06170">
    <property type="entry name" value="LuxR_C_like"/>
    <property type="match status" value="1"/>
</dbReference>
<dbReference type="InterPro" id="IPR016032">
    <property type="entry name" value="Sig_transdc_resp-reg_C-effctor"/>
</dbReference>
<dbReference type="SUPFAM" id="SSF46894">
    <property type="entry name" value="C-terminal effector domain of the bipartite response regulators"/>
    <property type="match status" value="1"/>
</dbReference>
<dbReference type="GO" id="GO:0006355">
    <property type="term" value="P:regulation of DNA-templated transcription"/>
    <property type="evidence" value="ECO:0007669"/>
    <property type="project" value="InterPro"/>
</dbReference>
<proteinExistence type="predicted"/>
<keyword evidence="1" id="KW-0805">Transcription regulation</keyword>
<dbReference type="SMART" id="SM00421">
    <property type="entry name" value="HTH_LUXR"/>
    <property type="match status" value="1"/>
</dbReference>
<comment type="caution">
    <text evidence="5">The sequence shown here is derived from an EMBL/GenBank/DDBJ whole genome shotgun (WGS) entry which is preliminary data.</text>
</comment>
<dbReference type="GO" id="GO:0003677">
    <property type="term" value="F:DNA binding"/>
    <property type="evidence" value="ECO:0007669"/>
    <property type="project" value="UniProtKB-KW"/>
</dbReference>
<dbReference type="RefSeq" id="WP_341534177.1">
    <property type="nucleotide sequence ID" value="NZ_JACHNZ010000020.1"/>
</dbReference>
<dbReference type="PANTHER" id="PTHR44688:SF16">
    <property type="entry name" value="DNA-BINDING TRANSCRIPTIONAL ACTIVATOR DEVR_DOSR"/>
    <property type="match status" value="1"/>
</dbReference>
<keyword evidence="2 5" id="KW-0238">DNA-binding</keyword>
<organism evidence="5 6">
    <name type="scientific">Sphingosinicella soli</name>
    <dbReference type="NCBI Taxonomy" id="333708"/>
    <lineage>
        <taxon>Bacteria</taxon>
        <taxon>Pseudomonadati</taxon>
        <taxon>Pseudomonadota</taxon>
        <taxon>Alphaproteobacteria</taxon>
        <taxon>Sphingomonadales</taxon>
        <taxon>Sphingosinicellaceae</taxon>
        <taxon>Sphingosinicella</taxon>
    </lineage>
</organism>
<gene>
    <name evidence="5" type="ORF">GGQ98_001940</name>
</gene>
<dbReference type="PANTHER" id="PTHR44688">
    <property type="entry name" value="DNA-BINDING TRANSCRIPTIONAL ACTIVATOR DEVR_DOSR"/>
    <property type="match status" value="1"/>
</dbReference>
<evidence type="ECO:0000256" key="1">
    <source>
        <dbReference type="ARBA" id="ARBA00023015"/>
    </source>
</evidence>
<evidence type="ECO:0000256" key="2">
    <source>
        <dbReference type="ARBA" id="ARBA00023125"/>
    </source>
</evidence>
<dbReference type="InterPro" id="IPR000792">
    <property type="entry name" value="Tscrpt_reg_LuxR_C"/>
</dbReference>
<keyword evidence="3" id="KW-0804">Transcription</keyword>
<dbReference type="InterPro" id="IPR036388">
    <property type="entry name" value="WH-like_DNA-bd_sf"/>
</dbReference>
<dbReference type="Proteomes" id="UP000566324">
    <property type="component" value="Unassembled WGS sequence"/>
</dbReference>
<keyword evidence="6" id="KW-1185">Reference proteome</keyword>
<protein>
    <submittedName>
        <fullName evidence="5">DNA-binding CsgD family transcriptional regulator</fullName>
    </submittedName>
</protein>
<evidence type="ECO:0000259" key="4">
    <source>
        <dbReference type="PROSITE" id="PS50043"/>
    </source>
</evidence>
<name>A0A7W7F6A0_9SPHN</name>
<reference evidence="5 6" key="1">
    <citation type="submission" date="2020-08" db="EMBL/GenBank/DDBJ databases">
        <title>Genomic Encyclopedia of Type Strains, Phase IV (KMG-IV): sequencing the most valuable type-strain genomes for metagenomic binning, comparative biology and taxonomic classification.</title>
        <authorList>
            <person name="Goeker M."/>
        </authorList>
    </citation>
    <scope>NUCLEOTIDE SEQUENCE [LARGE SCALE GENOMIC DNA]</scope>
    <source>
        <strain evidence="5 6">DSM 17328</strain>
    </source>
</reference>
<dbReference type="PROSITE" id="PS50043">
    <property type="entry name" value="HTH_LUXR_2"/>
    <property type="match status" value="1"/>
</dbReference>
<evidence type="ECO:0000256" key="3">
    <source>
        <dbReference type="ARBA" id="ARBA00023163"/>
    </source>
</evidence>
<dbReference type="AlphaFoldDB" id="A0A7W7F6A0"/>
<evidence type="ECO:0000313" key="5">
    <source>
        <dbReference type="EMBL" id="MBB4632315.1"/>
    </source>
</evidence>
<feature type="domain" description="HTH luxR-type" evidence="4">
    <location>
        <begin position="299"/>
        <end position="364"/>
    </location>
</feature>
<dbReference type="EMBL" id="JACHNZ010000020">
    <property type="protein sequence ID" value="MBB4632315.1"/>
    <property type="molecule type" value="Genomic_DNA"/>
</dbReference>